<evidence type="ECO:0000313" key="3">
    <source>
        <dbReference type="Proteomes" id="UP000032452"/>
    </source>
</evidence>
<dbReference type="Pfam" id="PF13672">
    <property type="entry name" value="PP2C_2"/>
    <property type="match status" value="1"/>
</dbReference>
<dbReference type="InterPro" id="IPR036457">
    <property type="entry name" value="PPM-type-like_dom_sf"/>
</dbReference>
<keyword evidence="3" id="KW-1185">Reference proteome</keyword>
<feature type="domain" description="PPM-type phosphatase" evidence="1">
    <location>
        <begin position="422"/>
        <end position="680"/>
    </location>
</feature>
<dbReference type="Proteomes" id="UP000032452">
    <property type="component" value="Unassembled WGS sequence"/>
</dbReference>
<sequence>MLICPQCQFDNPDNNKFCQNCGKSLSFKICPQCSDRVAVNQYECDNCGTKTGVVWRAIIAQVLNRNTLAVTNDVEISETTEDSTVNNAEVRQIEASTDPEVNNNDAEVRQIEASTVNDAEVSRTIEARITNYELRITNYEVNDAQIPLTVGSYLDPQQRYQVIELLPQLDPNQWQCKVLDCQPFQISLIRADTSGKIELPELAKTYITLHSQLGEKIPTVHEAWQLDNKQIVLISDRSFDRQISEAWHDNQTTPVQIWQWLSDMTELWAVLTPWNLRRSVLELANVQVNAKGVLGLQCLYVEATDRTLTLQNLGSVWQQLFQESQRTKVGALVDLLADLHLGKIEVVEDLRSRLEIVANELQAAGITPPVSSVDSGSPQADITTSYQPAPTILQTNESPSTFMQIDDTPTIVLPMQLVSLDDAGLTDVGGQRQHNEDCFGIETAINKLEFPKGRNIQARGLYILCDGMGGHAGGEVASSMAVRTLQQYFQTHWQSSQLPSEESIREAVQLANKAIYDANQQDSRSGVGRMGTTLVLVLLQDNQVAVAHVGDSRLYRLSRKQGLEQVTLDHEVGQREILRGVEPAIAYARPDAYQLTQALGPRDENYIHPDVQFLELNEDTLLVLASDGLSDNNLIEHYWQTHLDPLLSSSSNLEQGVNALIDLANQYNGHDNITAVVIRAKVAPKQQAPQV</sequence>
<dbReference type="RefSeq" id="WP_045054885.1">
    <property type="nucleotide sequence ID" value="NZ_CAWMDP010000048.1"/>
</dbReference>
<accession>A0A0D8ZRS2</accession>
<dbReference type="CDD" id="cd00143">
    <property type="entry name" value="PP2Cc"/>
    <property type="match status" value="1"/>
</dbReference>
<dbReference type="InterPro" id="IPR025874">
    <property type="entry name" value="DZR"/>
</dbReference>
<proteinExistence type="predicted"/>
<dbReference type="PATRIC" id="fig|1618023.3.peg.4252"/>
<dbReference type="InterPro" id="IPR015655">
    <property type="entry name" value="PP2C"/>
</dbReference>
<dbReference type="EMBL" id="JYON01000011">
    <property type="protein sequence ID" value="KJH71508.1"/>
    <property type="molecule type" value="Genomic_DNA"/>
</dbReference>
<dbReference type="GO" id="GO:0004722">
    <property type="term" value="F:protein serine/threonine phosphatase activity"/>
    <property type="evidence" value="ECO:0007669"/>
    <property type="project" value="InterPro"/>
</dbReference>
<organism evidence="2 3">
    <name type="scientific">Aliterella atlantica CENA595</name>
    <dbReference type="NCBI Taxonomy" id="1618023"/>
    <lineage>
        <taxon>Bacteria</taxon>
        <taxon>Bacillati</taxon>
        <taxon>Cyanobacteriota</taxon>
        <taxon>Cyanophyceae</taxon>
        <taxon>Chroococcidiopsidales</taxon>
        <taxon>Aliterellaceae</taxon>
        <taxon>Aliterella</taxon>
    </lineage>
</organism>
<dbReference type="AlphaFoldDB" id="A0A0D8ZRS2"/>
<reference evidence="2 3" key="1">
    <citation type="submission" date="2015-02" db="EMBL/GenBank/DDBJ databases">
        <title>Draft genome of a novel marine cyanobacterium (Chroococcales) isolated from South Atlantic Ocean.</title>
        <authorList>
            <person name="Rigonato J."/>
            <person name="Alvarenga D.O."/>
            <person name="Branco L.H."/>
            <person name="Varani A.M."/>
            <person name="Brandini F.P."/>
            <person name="Fiore M.F."/>
        </authorList>
    </citation>
    <scope>NUCLEOTIDE SEQUENCE [LARGE SCALE GENOMIC DNA]</scope>
    <source>
        <strain evidence="2 3">CENA595</strain>
    </source>
</reference>
<dbReference type="SUPFAM" id="SSF81606">
    <property type="entry name" value="PP2C-like"/>
    <property type="match status" value="1"/>
</dbReference>
<dbReference type="InterPro" id="IPR001932">
    <property type="entry name" value="PPM-type_phosphatase-like_dom"/>
</dbReference>
<evidence type="ECO:0000259" key="1">
    <source>
        <dbReference type="PROSITE" id="PS51746"/>
    </source>
</evidence>
<comment type="caution">
    <text evidence="2">The sequence shown here is derived from an EMBL/GenBank/DDBJ whole genome shotgun (WGS) entry which is preliminary data.</text>
</comment>
<gene>
    <name evidence="2" type="ORF">UH38_11950</name>
</gene>
<dbReference type="Pfam" id="PF12773">
    <property type="entry name" value="DZR"/>
    <property type="match status" value="1"/>
</dbReference>
<evidence type="ECO:0000313" key="2">
    <source>
        <dbReference type="EMBL" id="KJH71508.1"/>
    </source>
</evidence>
<dbReference type="SMART" id="SM00332">
    <property type="entry name" value="PP2Cc"/>
    <property type="match status" value="1"/>
</dbReference>
<name>A0A0D8ZRS2_9CYAN</name>
<dbReference type="SMART" id="SM00331">
    <property type="entry name" value="PP2C_SIG"/>
    <property type="match status" value="1"/>
</dbReference>
<dbReference type="Gene3D" id="3.60.40.10">
    <property type="entry name" value="PPM-type phosphatase domain"/>
    <property type="match status" value="1"/>
</dbReference>
<dbReference type="STRING" id="1618023.UH38_11950"/>
<dbReference type="OrthoDB" id="495860at2"/>
<dbReference type="PANTHER" id="PTHR47992">
    <property type="entry name" value="PROTEIN PHOSPHATASE"/>
    <property type="match status" value="1"/>
</dbReference>
<dbReference type="NCBIfam" id="NF011149">
    <property type="entry name" value="PRK14559.1"/>
    <property type="match status" value="1"/>
</dbReference>
<protein>
    <submittedName>
        <fullName evidence="2">Serine/threonine protein phosphatase</fullName>
    </submittedName>
</protein>
<dbReference type="PROSITE" id="PS51746">
    <property type="entry name" value="PPM_2"/>
    <property type="match status" value="1"/>
</dbReference>